<dbReference type="EMBL" id="AQHF01000030">
    <property type="protein sequence ID" value="MBE0348137.1"/>
    <property type="molecule type" value="Genomic_DNA"/>
</dbReference>
<dbReference type="InterPro" id="IPR002410">
    <property type="entry name" value="Peptidase_S33"/>
</dbReference>
<feature type="domain" description="AB hydrolase-1" evidence="13">
    <location>
        <begin position="36"/>
        <end position="290"/>
    </location>
</feature>
<dbReference type="SUPFAM" id="SSF53474">
    <property type="entry name" value="alpha/beta-Hydrolases"/>
    <property type="match status" value="1"/>
</dbReference>
<dbReference type="PANTHER" id="PTHR43722">
    <property type="entry name" value="PROLINE IMINOPEPTIDASE"/>
    <property type="match status" value="1"/>
</dbReference>
<keyword evidence="6 11" id="KW-0031">Aminopeptidase</keyword>
<feature type="active site" evidence="12">
    <location>
        <position position="262"/>
    </location>
</feature>
<feature type="active site" description="Proton donor" evidence="12">
    <location>
        <position position="289"/>
    </location>
</feature>
<evidence type="ECO:0000256" key="12">
    <source>
        <dbReference type="PIRSR" id="PIRSR006431-1"/>
    </source>
</evidence>
<comment type="subcellular location">
    <subcellularLocation>
        <location evidence="2 11">Cytoplasm</location>
    </subcellularLocation>
</comment>
<evidence type="ECO:0000256" key="7">
    <source>
        <dbReference type="ARBA" id="ARBA00022490"/>
    </source>
</evidence>
<organism evidence="14 15">
    <name type="scientific">Pseudoalteromonas peptidolytica F12-50-A1</name>
    <dbReference type="NCBI Taxonomy" id="1315280"/>
    <lineage>
        <taxon>Bacteria</taxon>
        <taxon>Pseudomonadati</taxon>
        <taxon>Pseudomonadota</taxon>
        <taxon>Gammaproteobacteria</taxon>
        <taxon>Alteromonadales</taxon>
        <taxon>Pseudoalteromonadaceae</taxon>
        <taxon>Pseudoalteromonas</taxon>
    </lineage>
</organism>
<dbReference type="GO" id="GO:0005737">
    <property type="term" value="C:cytoplasm"/>
    <property type="evidence" value="ECO:0007669"/>
    <property type="project" value="UniProtKB-SubCell"/>
</dbReference>
<keyword evidence="9 11" id="KW-0378">Hydrolase</keyword>
<gene>
    <name evidence="14" type="primary">pip</name>
    <name evidence="14" type="ORF">PPEP_a3253</name>
</gene>
<comment type="similarity">
    <text evidence="3 11">Belongs to the peptidase S33 family.</text>
</comment>
<dbReference type="RefSeq" id="WP_147389194.1">
    <property type="nucleotide sequence ID" value="NZ_AQHF01000030.1"/>
</dbReference>
<evidence type="ECO:0000256" key="11">
    <source>
        <dbReference type="PIRNR" id="PIRNR006431"/>
    </source>
</evidence>
<sequence>MSLLYQHSNALRRFHLAVGHGHQLDIEEYGDPAGIPIIVLHGGPGQGHSTAVLGYFNPKKYRVILFSQRGCGNSTPSDICHINTVALLNDITAIKIHLGLSKVILAGESFGAMLALLYAQQYQDQIAGMVLWSSFLGTEEDLHWLYGRHGAPAQMYPEQYHKFAQNLETLTSILNCYHQALFGEDELRKRTMATRWCEWDNLIAMDGDIEKIRLCKGDKQLIKAQQMVHFFSRNCFMQPQQILSHGESIRHLPIWFIHGRHDLMCRYAPVYQLAQKVNAQLFIVDGVAHCGATSAYAEAIRRAADLLLCKIQHH</sequence>
<evidence type="ECO:0000256" key="5">
    <source>
        <dbReference type="ARBA" id="ARBA00021843"/>
    </source>
</evidence>
<evidence type="ECO:0000256" key="2">
    <source>
        <dbReference type="ARBA" id="ARBA00004496"/>
    </source>
</evidence>
<dbReference type="PIRSF" id="PIRSF006431">
    <property type="entry name" value="Pept_S33"/>
    <property type="match status" value="1"/>
</dbReference>
<dbReference type="EC" id="3.4.11.5" evidence="4 11"/>
<dbReference type="Gene3D" id="3.40.50.1820">
    <property type="entry name" value="alpha/beta hydrolase"/>
    <property type="match status" value="1"/>
</dbReference>
<proteinExistence type="inferred from homology"/>
<dbReference type="Proteomes" id="UP000660708">
    <property type="component" value="Unassembled WGS sequence"/>
</dbReference>
<evidence type="ECO:0000256" key="4">
    <source>
        <dbReference type="ARBA" id="ARBA00012568"/>
    </source>
</evidence>
<evidence type="ECO:0000313" key="14">
    <source>
        <dbReference type="EMBL" id="MBE0348137.1"/>
    </source>
</evidence>
<name>A0A8I0T672_9GAMM</name>
<feature type="active site" description="Nucleophile" evidence="12">
    <location>
        <position position="109"/>
    </location>
</feature>
<dbReference type="Pfam" id="PF00561">
    <property type="entry name" value="Abhydrolase_1"/>
    <property type="match status" value="1"/>
</dbReference>
<dbReference type="InterPro" id="IPR029058">
    <property type="entry name" value="AB_hydrolase_fold"/>
</dbReference>
<evidence type="ECO:0000256" key="10">
    <source>
        <dbReference type="ARBA" id="ARBA00029605"/>
    </source>
</evidence>
<keyword evidence="15" id="KW-1185">Reference proteome</keyword>
<evidence type="ECO:0000313" key="15">
    <source>
        <dbReference type="Proteomes" id="UP000660708"/>
    </source>
</evidence>
<accession>A0A8I0T672</accession>
<keyword evidence="7 11" id="KW-0963">Cytoplasm</keyword>
<dbReference type="PRINTS" id="PR00793">
    <property type="entry name" value="PROAMNOPTASE"/>
</dbReference>
<evidence type="ECO:0000256" key="3">
    <source>
        <dbReference type="ARBA" id="ARBA00010088"/>
    </source>
</evidence>
<evidence type="ECO:0000256" key="8">
    <source>
        <dbReference type="ARBA" id="ARBA00022670"/>
    </source>
</evidence>
<evidence type="ECO:0000256" key="9">
    <source>
        <dbReference type="ARBA" id="ARBA00022801"/>
    </source>
</evidence>
<keyword evidence="8 11" id="KW-0645">Protease</keyword>
<reference evidence="14 15" key="1">
    <citation type="submission" date="2015-06" db="EMBL/GenBank/DDBJ databases">
        <title>Genome sequence of Pseudoalteromonas peptidolytica.</title>
        <authorList>
            <person name="Xie B.-B."/>
            <person name="Rong J.-C."/>
            <person name="Qin Q.-L."/>
            <person name="Zhang Y.-Z."/>
        </authorList>
    </citation>
    <scope>NUCLEOTIDE SEQUENCE [LARGE SCALE GENOMIC DNA]</scope>
    <source>
        <strain evidence="14 15">F12-50-A1</strain>
    </source>
</reference>
<comment type="caution">
    <text evidence="14">The sequence shown here is derived from an EMBL/GenBank/DDBJ whole genome shotgun (WGS) entry which is preliminary data.</text>
</comment>
<dbReference type="GO" id="GO:0004177">
    <property type="term" value="F:aminopeptidase activity"/>
    <property type="evidence" value="ECO:0007669"/>
    <property type="project" value="UniProtKB-UniRule"/>
</dbReference>
<dbReference type="InterPro" id="IPR005944">
    <property type="entry name" value="Pro_iminopeptidase"/>
</dbReference>
<dbReference type="InterPro" id="IPR000073">
    <property type="entry name" value="AB_hydrolase_1"/>
</dbReference>
<evidence type="ECO:0000256" key="1">
    <source>
        <dbReference type="ARBA" id="ARBA00001585"/>
    </source>
</evidence>
<evidence type="ECO:0000259" key="13">
    <source>
        <dbReference type="Pfam" id="PF00561"/>
    </source>
</evidence>
<dbReference type="GO" id="GO:0006508">
    <property type="term" value="P:proteolysis"/>
    <property type="evidence" value="ECO:0007669"/>
    <property type="project" value="UniProtKB-KW"/>
</dbReference>
<evidence type="ECO:0000256" key="6">
    <source>
        <dbReference type="ARBA" id="ARBA00022438"/>
    </source>
</evidence>
<comment type="catalytic activity">
    <reaction evidence="1 11">
        <text>Release of N-terminal proline from a peptide.</text>
        <dbReference type="EC" id="3.4.11.5"/>
    </reaction>
</comment>
<dbReference type="PANTHER" id="PTHR43722:SF1">
    <property type="entry name" value="PROLINE IMINOPEPTIDASE"/>
    <property type="match status" value="1"/>
</dbReference>
<protein>
    <recommendedName>
        <fullName evidence="5 11">Proline iminopeptidase</fullName>
        <shortName evidence="11">PIP</shortName>
        <ecNumber evidence="4 11">3.4.11.5</ecNumber>
    </recommendedName>
    <alternativeName>
        <fullName evidence="10 11">Prolyl aminopeptidase</fullName>
    </alternativeName>
</protein>
<dbReference type="AlphaFoldDB" id="A0A8I0T672"/>